<dbReference type="PANTHER" id="PTHR14710">
    <property type="entry name" value="GEM-ASSOCIATED PROTEIN 6"/>
    <property type="match status" value="1"/>
</dbReference>
<dbReference type="PANTHER" id="PTHR14710:SF2">
    <property type="entry name" value="GEM-ASSOCIATED PROTEIN 6"/>
    <property type="match status" value="1"/>
</dbReference>
<gene>
    <name evidence="2" type="primary">GEMIN6</name>
    <name evidence="2" type="ORF">DERP_002429</name>
</gene>
<accession>A0ABQ8JHP6</accession>
<comment type="caution">
    <text evidence="2">The sequence shown here is derived from an EMBL/GenBank/DDBJ whole genome shotgun (WGS) entry which is preliminary data.</text>
</comment>
<dbReference type="PROSITE" id="PS52001">
    <property type="entry name" value="AD"/>
    <property type="match status" value="1"/>
</dbReference>
<reference evidence="2 3" key="2">
    <citation type="journal article" date="2022" name="Mol. Biol. Evol.">
        <title>Comparative Genomics Reveals Insights into the Divergent Evolution of Astigmatic Mites and Household Pest Adaptations.</title>
        <authorList>
            <person name="Xiong Q."/>
            <person name="Wan A.T."/>
            <person name="Liu X."/>
            <person name="Fung C.S."/>
            <person name="Xiao X."/>
            <person name="Malainual N."/>
            <person name="Hou J."/>
            <person name="Wang L."/>
            <person name="Wang M."/>
            <person name="Yang K.Y."/>
            <person name="Cui Y."/>
            <person name="Leung E.L."/>
            <person name="Nong W."/>
            <person name="Shin S.K."/>
            <person name="Au S.W."/>
            <person name="Jeong K.Y."/>
            <person name="Chew F.T."/>
            <person name="Hui J.H."/>
            <person name="Leung T.F."/>
            <person name="Tungtrongchitr A."/>
            <person name="Zhong N."/>
            <person name="Liu Z."/>
            <person name="Tsui S.K."/>
        </authorList>
    </citation>
    <scope>NUCLEOTIDE SEQUENCE [LARGE SCALE GENOMIC DNA]</scope>
    <source>
        <strain evidence="2">Derp</strain>
    </source>
</reference>
<proteinExistence type="predicted"/>
<organism evidence="2 3">
    <name type="scientific">Dermatophagoides pteronyssinus</name>
    <name type="common">European house dust mite</name>
    <dbReference type="NCBI Taxonomy" id="6956"/>
    <lineage>
        <taxon>Eukaryota</taxon>
        <taxon>Metazoa</taxon>
        <taxon>Ecdysozoa</taxon>
        <taxon>Arthropoda</taxon>
        <taxon>Chelicerata</taxon>
        <taxon>Arachnida</taxon>
        <taxon>Acari</taxon>
        <taxon>Acariformes</taxon>
        <taxon>Sarcoptiformes</taxon>
        <taxon>Astigmata</taxon>
        <taxon>Psoroptidia</taxon>
        <taxon>Analgoidea</taxon>
        <taxon>Pyroglyphidae</taxon>
        <taxon>Dermatophagoidinae</taxon>
        <taxon>Dermatophagoides</taxon>
    </lineage>
</organism>
<dbReference type="EMBL" id="NJHN03000037">
    <property type="protein sequence ID" value="KAH9422135.1"/>
    <property type="molecule type" value="Genomic_DNA"/>
</dbReference>
<dbReference type="Gene3D" id="2.30.30.100">
    <property type="match status" value="1"/>
</dbReference>
<protein>
    <submittedName>
        <fullName evidence="2">Gem (Nuclear organelle) associated protein 6</fullName>
    </submittedName>
</protein>
<evidence type="ECO:0000313" key="2">
    <source>
        <dbReference type="EMBL" id="KAH9422135.1"/>
    </source>
</evidence>
<evidence type="ECO:0000259" key="1">
    <source>
        <dbReference type="PROSITE" id="PS52001"/>
    </source>
</evidence>
<dbReference type="InterPro" id="IPR046856">
    <property type="entry name" value="Gemin6_C"/>
</dbReference>
<feature type="domain" description="AD" evidence="1">
    <location>
        <begin position="89"/>
        <end position="166"/>
    </location>
</feature>
<dbReference type="InterPro" id="IPR009422">
    <property type="entry name" value="Gemin6"/>
</dbReference>
<name>A0ABQ8JHP6_DERPT</name>
<sequence length="166" mass="19573">MFELQKIRHSLFELINKKIEIETNKHRYQGFMINIDPVTLTILIYNNDDIDQILMIFYHSIKSIKPIANCDEIFNQNFQKFCDKFFQTSNVNPNEIDDTDENMKNSRQKLLDIFAKNNVPVEEIDQTLIAAYYVCIDPPYTLNDCKSSNMIVLDRIKSIIEQNLLN</sequence>
<keyword evidence="3" id="KW-1185">Reference proteome</keyword>
<reference evidence="2 3" key="1">
    <citation type="journal article" date="2018" name="J. Allergy Clin. Immunol.">
        <title>High-quality assembly of Dermatophagoides pteronyssinus genome and transcriptome reveals a wide range of novel allergens.</title>
        <authorList>
            <person name="Liu X.Y."/>
            <person name="Yang K.Y."/>
            <person name="Wang M.Q."/>
            <person name="Kwok J.S."/>
            <person name="Zeng X."/>
            <person name="Yang Z."/>
            <person name="Xiao X.J."/>
            <person name="Lau C.P."/>
            <person name="Li Y."/>
            <person name="Huang Z.M."/>
            <person name="Ba J.G."/>
            <person name="Yim A.K."/>
            <person name="Ouyang C.Y."/>
            <person name="Ngai S.M."/>
            <person name="Chan T.F."/>
            <person name="Leung E.L."/>
            <person name="Liu L."/>
            <person name="Liu Z.G."/>
            <person name="Tsui S.K."/>
        </authorList>
    </citation>
    <scope>NUCLEOTIDE SEQUENCE [LARGE SCALE GENOMIC DNA]</scope>
    <source>
        <strain evidence="2">Derp</strain>
    </source>
</reference>
<dbReference type="Pfam" id="PF20417">
    <property type="entry name" value="Gemin6_C"/>
    <property type="match status" value="1"/>
</dbReference>
<dbReference type="Proteomes" id="UP000887458">
    <property type="component" value="Unassembled WGS sequence"/>
</dbReference>
<dbReference type="InterPro" id="IPR047574">
    <property type="entry name" value="AD"/>
</dbReference>
<evidence type="ECO:0000313" key="3">
    <source>
        <dbReference type="Proteomes" id="UP000887458"/>
    </source>
</evidence>